<organism evidence="1 2">
    <name type="scientific">Aliivibrio fischeri (strain ATCC 700601 / ES114)</name>
    <name type="common">Vibrio fischeri</name>
    <dbReference type="NCBI Taxonomy" id="312309"/>
    <lineage>
        <taxon>Bacteria</taxon>
        <taxon>Pseudomonadati</taxon>
        <taxon>Pseudomonadota</taxon>
        <taxon>Gammaproteobacteria</taxon>
        <taxon>Vibrionales</taxon>
        <taxon>Vibrionaceae</taxon>
        <taxon>Aliivibrio</taxon>
    </lineage>
</organism>
<dbReference type="EnsemblBacteria" id="AAW88294">
    <property type="protein sequence ID" value="AAW88294"/>
    <property type="gene ID" value="VF_B0052"/>
</dbReference>
<dbReference type="AlphaFoldDB" id="Q5DY52"/>
<reference evidence="1 2" key="2">
    <citation type="journal article" date="2008" name="BMC Genomics">
        <title>Comparative genomics-based investigation of resequencing targets in Vibrio fischeri: focus on point miscalls and artefactual expansions.</title>
        <authorList>
            <person name="Mandel M.J."/>
            <person name="Stabb E.V."/>
            <person name="Ruby E.G."/>
        </authorList>
    </citation>
    <scope>NUCLEOTIDE SEQUENCE [LARGE SCALE GENOMIC DNA]</scope>
    <source>
        <strain evidence="2">ATCC 700601 / ES114</strain>
    </source>
</reference>
<dbReference type="GeneID" id="54166546"/>
<dbReference type="Gene3D" id="3.40.50.300">
    <property type="entry name" value="P-loop containing nucleotide triphosphate hydrolases"/>
    <property type="match status" value="1"/>
</dbReference>
<dbReference type="PATRIC" id="fig|312309.11.peg.3822"/>
<keyword evidence="1" id="KW-0614">Plasmid</keyword>
<protein>
    <recommendedName>
        <fullName evidence="3">StbB</fullName>
    </recommendedName>
</protein>
<evidence type="ECO:0008006" key="3">
    <source>
        <dbReference type="Google" id="ProtNLM"/>
    </source>
</evidence>
<dbReference type="OrthoDB" id="5877230at2"/>
<dbReference type="InterPro" id="IPR047985">
    <property type="entry name" value="StbB-like"/>
</dbReference>
<dbReference type="EMBL" id="CP000022">
    <property type="protein sequence ID" value="AAW88294.1"/>
    <property type="molecule type" value="Genomic_DNA"/>
</dbReference>
<accession>Q5DY52</accession>
<dbReference type="InterPro" id="IPR027417">
    <property type="entry name" value="P-loop_NTPase"/>
</dbReference>
<name>Q5DY52_ALIF1</name>
<dbReference type="eggNOG" id="ENOG502ZAA9">
    <property type="taxonomic scope" value="Bacteria"/>
</dbReference>
<dbReference type="RefSeq" id="WP_011264012.1">
    <property type="nucleotide sequence ID" value="NC_006842.1"/>
</dbReference>
<reference evidence="1 2" key="1">
    <citation type="journal article" date="2005" name="Proc. Natl. Acad. Sci. U.S.A.">
        <title>Complete genome sequence of Vibrio fischeri: a symbiotic bacterium with pathogenic congeners.</title>
        <authorList>
            <person name="Ruby E.G."/>
            <person name="Urbanowski M."/>
            <person name="Campbell J."/>
            <person name="Dunn A."/>
            <person name="Faini M."/>
            <person name="Gunsalus R."/>
            <person name="Lostroh P."/>
            <person name="Lupp C."/>
            <person name="McCann J."/>
            <person name="Millikan D."/>
            <person name="Schaefer A."/>
            <person name="Stabb E."/>
            <person name="Stevens A."/>
            <person name="Visick K."/>
            <person name="Whistler C."/>
            <person name="Greenberg E.P."/>
        </authorList>
    </citation>
    <scope>NUCLEOTIDE SEQUENCE [LARGE SCALE GENOMIC DNA]</scope>
    <source>
        <strain evidence="2">ATCC 700601 / ES114</strain>
    </source>
</reference>
<dbReference type="NCBIfam" id="NF041292">
    <property type="entry name" value="StbB"/>
    <property type="match status" value="1"/>
</dbReference>
<sequence>MKIAVINFSGNVGKSVISQHLLQPRMNDAKIIAVESINSDGTNNETIKGKEFADIMESISEMDDVIVDIGASNVEDFMKKMKLFSGSQDDFDYFIVPTINKPKQLTDTQSTINELHELDIDPECIKVVFNMVDIDDNMKRVFADLIDDCDHMATINTKAIIYENELFTRLKSESKSIAELINDDTDYKTQIQATDNRITRRELSHKLGTKRLAIGVSKQLDNTFKVLFGKKA</sequence>
<proteinExistence type="predicted"/>
<dbReference type="Proteomes" id="UP000000537">
    <property type="component" value="Plasmid pES100"/>
</dbReference>
<dbReference type="HOGENOM" id="CLU_096500_0_0_6"/>
<dbReference type="KEGG" id="vfi:VF_B0052"/>
<gene>
    <name evidence="1" type="ordered locus">VF_B0052</name>
</gene>
<evidence type="ECO:0000313" key="1">
    <source>
        <dbReference type="EMBL" id="AAW88294.1"/>
    </source>
</evidence>
<geneLocation type="plasmid" evidence="1 2">
    <name>pES100</name>
</geneLocation>
<dbReference type="SUPFAM" id="SSF52540">
    <property type="entry name" value="P-loop containing nucleoside triphosphate hydrolases"/>
    <property type="match status" value="1"/>
</dbReference>
<evidence type="ECO:0000313" key="2">
    <source>
        <dbReference type="Proteomes" id="UP000000537"/>
    </source>
</evidence>
<keyword evidence="2" id="KW-1185">Reference proteome</keyword>